<dbReference type="PANTHER" id="PTHR30435">
    <property type="entry name" value="FLAGELLAR PROTEIN"/>
    <property type="match status" value="1"/>
</dbReference>
<dbReference type="Pfam" id="PF06429">
    <property type="entry name" value="Flg_bbr_C"/>
    <property type="match status" value="1"/>
</dbReference>
<comment type="caution">
    <text evidence="9">The sequence shown here is derived from an EMBL/GenBank/DDBJ whole genome shotgun (WGS) entry which is preliminary data.</text>
</comment>
<evidence type="ECO:0000256" key="4">
    <source>
        <dbReference type="ARBA" id="ARBA00023143"/>
    </source>
</evidence>
<comment type="subunit">
    <text evidence="5 6">The basal body constitutes a major portion of the flagellar organelle and consists of four rings (L,P,S, and M) mounted on a central rod. The rod consists of about 26 subunits of FlgG in the distal portion, and FlgB, FlgC and FlgF are thought to build up the proximal portion of the rod with about 6 subunits each.</text>
</comment>
<comment type="similarity">
    <text evidence="2">Belongs to the flagella basal body rod proteins family.</text>
</comment>
<dbReference type="OrthoDB" id="9794148at2"/>
<dbReference type="Proteomes" id="UP000075670">
    <property type="component" value="Unassembled WGS sequence"/>
</dbReference>
<dbReference type="GO" id="GO:0071978">
    <property type="term" value="P:bacterial-type flagellum-dependent swarming motility"/>
    <property type="evidence" value="ECO:0007669"/>
    <property type="project" value="TreeGrafter"/>
</dbReference>
<dbReference type="GO" id="GO:0030694">
    <property type="term" value="C:bacterial-type flagellum basal body, rod"/>
    <property type="evidence" value="ECO:0007669"/>
    <property type="project" value="UniProtKB-UniRule"/>
</dbReference>
<name>A0A151AYF9_9FIRM</name>
<dbReference type="AlphaFoldDB" id="A0A151AYF9"/>
<evidence type="ECO:0000256" key="2">
    <source>
        <dbReference type="ARBA" id="ARBA00009677"/>
    </source>
</evidence>
<dbReference type="PROSITE" id="PS00588">
    <property type="entry name" value="FLAGELLA_BB_ROD"/>
    <property type="match status" value="1"/>
</dbReference>
<keyword evidence="4 6" id="KW-0975">Bacterial flagellum</keyword>
<dbReference type="Pfam" id="PF00460">
    <property type="entry name" value="Flg_bb_rod"/>
    <property type="match status" value="1"/>
</dbReference>
<dbReference type="PANTHER" id="PTHR30435:SF2">
    <property type="entry name" value="FLAGELLAR BASAL-BODY ROD PROTEIN FLGC"/>
    <property type="match status" value="1"/>
</dbReference>
<comment type="subcellular location">
    <subcellularLocation>
        <location evidence="1 6">Bacterial flagellum basal body</location>
    </subcellularLocation>
</comment>
<accession>A0A151AYF9</accession>
<feature type="domain" description="Flagellar basal body rod protein N-terminal" evidence="7">
    <location>
        <begin position="9"/>
        <end position="35"/>
    </location>
</feature>
<evidence type="ECO:0000256" key="5">
    <source>
        <dbReference type="ARBA" id="ARBA00025933"/>
    </source>
</evidence>
<keyword evidence="10" id="KW-1185">Reference proteome</keyword>
<evidence type="ECO:0000256" key="3">
    <source>
        <dbReference type="ARBA" id="ARBA00017941"/>
    </source>
</evidence>
<dbReference type="EMBL" id="LTBC01000003">
    <property type="protein sequence ID" value="KYH32671.1"/>
    <property type="molecule type" value="Genomic_DNA"/>
</dbReference>
<keyword evidence="9" id="KW-0966">Cell projection</keyword>
<proteinExistence type="inferred from homology"/>
<gene>
    <name evidence="9" type="primary">flgC</name>
    <name evidence="9" type="ORF">MOMUL_12730</name>
</gene>
<keyword evidence="9" id="KW-0282">Flagellum</keyword>
<evidence type="ECO:0000313" key="10">
    <source>
        <dbReference type="Proteomes" id="UP000075670"/>
    </source>
</evidence>
<dbReference type="InterPro" id="IPR019776">
    <property type="entry name" value="Flagellar_basal_body_rod_CS"/>
</dbReference>
<evidence type="ECO:0000256" key="6">
    <source>
        <dbReference type="RuleBase" id="RU362062"/>
    </source>
</evidence>
<evidence type="ECO:0000259" key="7">
    <source>
        <dbReference type="Pfam" id="PF00460"/>
    </source>
</evidence>
<dbReference type="InterPro" id="IPR010930">
    <property type="entry name" value="Flg_bb/hook_C_dom"/>
</dbReference>
<reference evidence="9 10" key="1">
    <citation type="submission" date="2016-02" db="EMBL/GenBank/DDBJ databases">
        <title>Genome sequence of Moorella mulderi DSM 14980.</title>
        <authorList>
            <person name="Poehlein A."/>
            <person name="Daniel R."/>
        </authorList>
    </citation>
    <scope>NUCLEOTIDE SEQUENCE [LARGE SCALE GENOMIC DNA]</scope>
    <source>
        <strain evidence="9 10">DSM 14980</strain>
    </source>
</reference>
<keyword evidence="9" id="KW-0969">Cilium</keyword>
<dbReference type="InterPro" id="IPR001444">
    <property type="entry name" value="Flag_bb_rod_N"/>
</dbReference>
<evidence type="ECO:0000313" key="9">
    <source>
        <dbReference type="EMBL" id="KYH32671.1"/>
    </source>
</evidence>
<evidence type="ECO:0000259" key="8">
    <source>
        <dbReference type="Pfam" id="PF06429"/>
    </source>
</evidence>
<dbReference type="RefSeq" id="WP_062282944.1">
    <property type="nucleotide sequence ID" value="NZ_LTBC01000003.1"/>
</dbReference>
<protein>
    <recommendedName>
        <fullName evidence="3 6">Flagellar basal-body rod protein FlgC</fullName>
    </recommendedName>
</protein>
<evidence type="ECO:0000256" key="1">
    <source>
        <dbReference type="ARBA" id="ARBA00004117"/>
    </source>
</evidence>
<dbReference type="NCBIfam" id="TIGR01395">
    <property type="entry name" value="FlgC"/>
    <property type="match status" value="1"/>
</dbReference>
<dbReference type="PATRIC" id="fig|1122241.3.peg.1335"/>
<dbReference type="InterPro" id="IPR006299">
    <property type="entry name" value="FlgC"/>
</dbReference>
<feature type="domain" description="Flagellar basal-body/hook protein C-terminal" evidence="8">
    <location>
        <begin position="96"/>
        <end position="138"/>
    </location>
</feature>
<sequence>MELLPALAISASGLTAERLRLDLIANNLANINTTRTPRGGPYRRQVPVFAEKLREALGQSPGQAPGRGVEVAAIVEDNTPPRLVYDPSHPDADPNGYVALPNINIVTEMVDMITATRAYEANVTVLNAAKAMTLKALEIGR</sequence>
<organism evidence="9 10">
    <name type="scientific">Moorella mulderi DSM 14980</name>
    <dbReference type="NCBI Taxonomy" id="1122241"/>
    <lineage>
        <taxon>Bacteria</taxon>
        <taxon>Bacillati</taxon>
        <taxon>Bacillota</taxon>
        <taxon>Clostridia</taxon>
        <taxon>Neomoorellales</taxon>
        <taxon>Neomoorellaceae</taxon>
        <taxon>Neomoorella</taxon>
    </lineage>
</organism>